<dbReference type="Proteomes" id="UP000887577">
    <property type="component" value="Unplaced"/>
</dbReference>
<keyword evidence="3" id="KW-1185">Reference proteome</keyword>
<dbReference type="InterPro" id="IPR012816">
    <property type="entry name" value="NADAR"/>
</dbReference>
<name>A0A914YQA4_9BILA</name>
<dbReference type="Gene3D" id="1.10.357.40">
    <property type="entry name" value="YbiA-like"/>
    <property type="match status" value="1"/>
</dbReference>
<dbReference type="AlphaFoldDB" id="A0A914YQA4"/>
<organism evidence="3 4">
    <name type="scientific">Panagrolaimus superbus</name>
    <dbReference type="NCBI Taxonomy" id="310955"/>
    <lineage>
        <taxon>Eukaryota</taxon>
        <taxon>Metazoa</taxon>
        <taxon>Ecdysozoa</taxon>
        <taxon>Nematoda</taxon>
        <taxon>Chromadorea</taxon>
        <taxon>Rhabditida</taxon>
        <taxon>Tylenchina</taxon>
        <taxon>Panagrolaimomorpha</taxon>
        <taxon>Panagrolaimoidea</taxon>
        <taxon>Panagrolaimidae</taxon>
        <taxon>Panagrolaimus</taxon>
    </lineage>
</organism>
<dbReference type="Pfam" id="PF08719">
    <property type="entry name" value="NADAR"/>
    <property type="match status" value="1"/>
</dbReference>
<evidence type="ECO:0000313" key="4">
    <source>
        <dbReference type="WBParaSite" id="PSU_v2.g2209.t1"/>
    </source>
</evidence>
<dbReference type="WBParaSite" id="PSU_v2.g2209.t1">
    <property type="protein sequence ID" value="PSU_v2.g2209.t1"/>
    <property type="gene ID" value="PSU_v2.g2209"/>
</dbReference>
<feature type="compositionally biased region" description="Low complexity" evidence="1">
    <location>
        <begin position="151"/>
        <end position="161"/>
    </location>
</feature>
<protein>
    <submittedName>
        <fullName evidence="4">NADAR domain-containing protein</fullName>
    </submittedName>
</protein>
<evidence type="ECO:0000259" key="2">
    <source>
        <dbReference type="Pfam" id="PF08719"/>
    </source>
</evidence>
<proteinExistence type="predicted"/>
<sequence>MSLDISSISRKSDGKESIEEGEIKDEKEGQRLRRQKQRLDSISEDEKDKVKEKSPIKDRENKDKREERPRKRRYSSNSEDEKDNAKRTRRSEPSRSRVERPKLVAGEYPSHEIPSKWNLSFEPEELTEVEPRKKLNSKRKTLSPQPIPITESSEAESSSNSPVKKVKMESVIGNFWRVKPPFPRAKTIIAKDGTCLSLFFTNKYVFSNHFPADFTVNGINYSCSEQYYMRFKAVYFGDNEIAEYIMQTSDPKEMKRYGRQVEDFDEEKWKKVSLQVR</sequence>
<reference evidence="4" key="1">
    <citation type="submission" date="2022-11" db="UniProtKB">
        <authorList>
            <consortium name="WormBaseParasite"/>
        </authorList>
    </citation>
    <scope>IDENTIFICATION</scope>
</reference>
<feature type="compositionally biased region" description="Basic and acidic residues" evidence="1">
    <location>
        <begin position="83"/>
        <end position="102"/>
    </location>
</feature>
<feature type="domain" description="NADAR" evidence="2">
    <location>
        <begin position="202"/>
        <end position="276"/>
    </location>
</feature>
<dbReference type="InterPro" id="IPR037238">
    <property type="entry name" value="YbiA-like_sf"/>
</dbReference>
<feature type="compositionally biased region" description="Basic and acidic residues" evidence="1">
    <location>
        <begin position="24"/>
        <end position="69"/>
    </location>
</feature>
<evidence type="ECO:0000313" key="3">
    <source>
        <dbReference type="Proteomes" id="UP000887577"/>
    </source>
</evidence>
<feature type="region of interest" description="Disordered" evidence="1">
    <location>
        <begin position="1"/>
        <end position="109"/>
    </location>
</feature>
<dbReference type="CDD" id="cd15457">
    <property type="entry name" value="NADAR"/>
    <property type="match status" value="1"/>
</dbReference>
<dbReference type="SUPFAM" id="SSF143990">
    <property type="entry name" value="YbiA-like"/>
    <property type="match status" value="1"/>
</dbReference>
<evidence type="ECO:0000256" key="1">
    <source>
        <dbReference type="SAM" id="MobiDB-lite"/>
    </source>
</evidence>
<accession>A0A914YQA4</accession>
<feature type="region of interest" description="Disordered" evidence="1">
    <location>
        <begin position="128"/>
        <end position="161"/>
    </location>
</feature>